<dbReference type="GO" id="GO:0016884">
    <property type="term" value="F:carbon-nitrogen ligase activity, with glutamine as amido-N-donor"/>
    <property type="evidence" value="ECO:0007669"/>
    <property type="project" value="InterPro"/>
</dbReference>
<dbReference type="RefSeq" id="WP_259816438.1">
    <property type="nucleotide sequence ID" value="NZ_CABIYR010000006.1"/>
</dbReference>
<organism evidence="3 4">
    <name type="scientific">Corynebacterium propinquum</name>
    <dbReference type="NCBI Taxonomy" id="43769"/>
    <lineage>
        <taxon>Bacteria</taxon>
        <taxon>Bacillati</taxon>
        <taxon>Actinomycetota</taxon>
        <taxon>Actinomycetes</taxon>
        <taxon>Mycobacteriales</taxon>
        <taxon>Corynebacteriaceae</taxon>
        <taxon>Corynebacterium</taxon>
    </lineage>
</organism>
<dbReference type="PANTHER" id="PTHR28055:SF1">
    <property type="entry name" value="ALTERED INHERITANCE OF MITOCHONDRIA PROTEIN 41, MITOCHONDRIAL"/>
    <property type="match status" value="1"/>
</dbReference>
<evidence type="ECO:0000313" key="2">
    <source>
        <dbReference type="EMBL" id="MDK4300171.1"/>
    </source>
</evidence>
<keyword evidence="5" id="KW-1185">Reference proteome</keyword>
<gene>
    <name evidence="2" type="ORF">QPX45_02720</name>
    <name evidence="3" type="ORF">QPX54_08385</name>
</gene>
<feature type="region of interest" description="Disordered" evidence="1">
    <location>
        <begin position="154"/>
        <end position="175"/>
    </location>
</feature>
<dbReference type="SUPFAM" id="SSF89095">
    <property type="entry name" value="GatB/YqeY motif"/>
    <property type="match status" value="1"/>
</dbReference>
<evidence type="ECO:0000256" key="1">
    <source>
        <dbReference type="SAM" id="MobiDB-lite"/>
    </source>
</evidence>
<dbReference type="AlphaFoldDB" id="A0AAP4BU99"/>
<comment type="caution">
    <text evidence="3">The sequence shown here is derived from an EMBL/GenBank/DDBJ whole genome shotgun (WGS) entry which is preliminary data.</text>
</comment>
<proteinExistence type="predicted"/>
<dbReference type="Gene3D" id="1.10.10.410">
    <property type="match status" value="1"/>
</dbReference>
<protein>
    <submittedName>
        <fullName evidence="3">GatB/YqeY domain-containing protein</fullName>
    </submittedName>
</protein>
<dbReference type="EMBL" id="JASNVP010000007">
    <property type="protein sequence ID" value="MDK4326517.1"/>
    <property type="molecule type" value="Genomic_DNA"/>
</dbReference>
<sequence>MTNNTANNTAENTAQARDPQGSLKERIRQDLTTAMKAKDKPTTSALRMLLAAIQAEETSTGTRTELTDDDVLKVIAREIKKRRESAGIYRDNGRDELAEAEEAEVAVFENYQPRQLSDDELGELVDGVISEVAADAGEELSMKHMGQVMKAANAKASGRADGKRISEAVKARLQG</sequence>
<dbReference type="Gene3D" id="1.10.1510.10">
    <property type="entry name" value="Uncharacterised protein YqeY/AIM41 PF09424, N-terminal domain"/>
    <property type="match status" value="1"/>
</dbReference>
<dbReference type="PANTHER" id="PTHR28055">
    <property type="entry name" value="ALTERED INHERITANCE OF MITOCHONDRIA PROTEIN 41, MITOCHONDRIAL"/>
    <property type="match status" value="1"/>
</dbReference>
<reference evidence="3 5" key="1">
    <citation type="submission" date="2023-05" db="EMBL/GenBank/DDBJ databases">
        <title>Metabolic capabilities are highly conserved among human nasal-associated Corynebacterium species in pangenomic analyses.</title>
        <authorList>
            <person name="Tran T.H."/>
            <person name="Roberts A.Q."/>
            <person name="Escapa I.F."/>
            <person name="Gao W."/>
            <person name="Conlan S."/>
            <person name="Kong H."/>
            <person name="Segre J.A."/>
            <person name="Kelly M.S."/>
            <person name="Lemon K.P."/>
        </authorList>
    </citation>
    <scope>NUCLEOTIDE SEQUENCE</scope>
    <source>
        <strain evidence="3">KPL2654</strain>
        <strain evidence="2 5">KPL2811</strain>
    </source>
</reference>
<accession>A0AAP4BU99</accession>
<evidence type="ECO:0000313" key="5">
    <source>
        <dbReference type="Proteomes" id="UP001243856"/>
    </source>
</evidence>
<feature type="compositionally biased region" description="Basic and acidic residues" evidence="1">
    <location>
        <begin position="158"/>
        <end position="175"/>
    </location>
</feature>
<dbReference type="Proteomes" id="UP001226160">
    <property type="component" value="Unassembled WGS sequence"/>
</dbReference>
<feature type="compositionally biased region" description="Low complexity" evidence="1">
    <location>
        <begin position="1"/>
        <end position="16"/>
    </location>
</feature>
<dbReference type="Pfam" id="PF09424">
    <property type="entry name" value="YqeY"/>
    <property type="match status" value="1"/>
</dbReference>
<dbReference type="EMBL" id="JASNVK010000003">
    <property type="protein sequence ID" value="MDK4300171.1"/>
    <property type="molecule type" value="Genomic_DNA"/>
</dbReference>
<dbReference type="InterPro" id="IPR003789">
    <property type="entry name" value="Asn/Gln_tRNA_amidoTrase-B-like"/>
</dbReference>
<dbReference type="Proteomes" id="UP001243856">
    <property type="component" value="Unassembled WGS sequence"/>
</dbReference>
<dbReference type="InterPro" id="IPR019004">
    <property type="entry name" value="YqeY/Aim41"/>
</dbReference>
<evidence type="ECO:0000313" key="3">
    <source>
        <dbReference type="EMBL" id="MDK4326517.1"/>
    </source>
</evidence>
<evidence type="ECO:0000313" key="4">
    <source>
        <dbReference type="Proteomes" id="UP001226160"/>
    </source>
</evidence>
<name>A0AAP4BU99_9CORY</name>
<dbReference type="InterPro" id="IPR023168">
    <property type="entry name" value="GatB_Yqey_C_2"/>
</dbReference>
<feature type="region of interest" description="Disordered" evidence="1">
    <location>
        <begin position="1"/>
        <end position="40"/>
    </location>
</feature>
<dbReference type="InterPro" id="IPR042184">
    <property type="entry name" value="YqeY/Aim41_N"/>
</dbReference>